<evidence type="ECO:0000313" key="3">
    <source>
        <dbReference type="Proteomes" id="UP000055854"/>
    </source>
</evidence>
<sequence>MAAITNRQLQQLAESLEPAIRKAFVQAIVDTRNQAAVQVIADLLRAGRVDDVLSVLGLDSPRFSGLAEAVREAFVAGAQLGISEVPRIALKLDPVITGSYQPRRVSPVLRPSFDLRNPAAEAWVRDNSSRLVTGIVNDQLALIRGVLQEGMAAGRNPRQSALDIVGRVGETGRRSGGVVGLTAQQGQFVTNVRGELASGDPKQMAHYFSRARRDKRLDGIVKRAIAAGKPVSQADIDKIAGRYADRLLALRGEMIARTESITSMNAGREEAFRQQIESGALAPENVIGTWSASGDDRTRHSHAAMNGQERAFGQPFQSPTSGALLNYPGDTSLGAGADEIVGCRCMKKYRVDMIAEALRGKQVR</sequence>
<reference evidence="2 3" key="1">
    <citation type="submission" date="2015-11" db="EMBL/GenBank/DDBJ databases">
        <title>Long Read and Single Molecule DNA Sequencing Simplifies Genome Assembly and TAL Effector Gene Analysis of Xanthomonas translucens.</title>
        <authorList>
            <person name="Peng Z."/>
            <person name="Hu Y."/>
            <person name="Xie J."/>
            <person name="Potnis N."/>
            <person name="Akhunova A."/>
            <person name="Jones J."/>
            <person name="Liu Z."/>
            <person name="White F."/>
            <person name="Liu S."/>
        </authorList>
    </citation>
    <scope>NUCLEOTIDE SEQUENCE [LARGE SCALE GENOMIC DNA]</scope>
    <source>
        <strain evidence="2 3">B1</strain>
    </source>
</reference>
<dbReference type="RefSeq" id="WP_060747607.1">
    <property type="nucleotide sequence ID" value="NZ_LNTA01000001.1"/>
</dbReference>
<evidence type="ECO:0000313" key="2">
    <source>
        <dbReference type="EMBL" id="KWV17137.1"/>
    </source>
</evidence>
<accession>A0A120EZ67</accession>
<gene>
    <name evidence="2" type="ORF">ATB53_00205</name>
</gene>
<comment type="caution">
    <text evidence="2">The sequence shown here is derived from an EMBL/GenBank/DDBJ whole genome shotgun (WGS) entry which is preliminary data.</text>
</comment>
<dbReference type="OrthoDB" id="952090at2"/>
<dbReference type="EMBL" id="LNTA01000001">
    <property type="protein sequence ID" value="KWV17137.1"/>
    <property type="molecule type" value="Genomic_DNA"/>
</dbReference>
<feature type="domain" description="Phage head morphogenesis" evidence="1">
    <location>
        <begin position="235"/>
        <end position="346"/>
    </location>
</feature>
<dbReference type="InterPro" id="IPR006528">
    <property type="entry name" value="Phage_head_morphogenesis_dom"/>
</dbReference>
<proteinExistence type="predicted"/>
<name>A0A120EZ67_XANCT</name>
<organism evidence="2 3">
    <name type="scientific">Xanthomonas campestris pv. translucens</name>
    <dbReference type="NCBI Taxonomy" id="343"/>
    <lineage>
        <taxon>Bacteria</taxon>
        <taxon>Pseudomonadati</taxon>
        <taxon>Pseudomonadota</taxon>
        <taxon>Gammaproteobacteria</taxon>
        <taxon>Lysobacterales</taxon>
        <taxon>Lysobacteraceae</taxon>
        <taxon>Xanthomonas</taxon>
        <taxon>Xanthomonas translucens group</taxon>
    </lineage>
</organism>
<dbReference type="Pfam" id="PF04233">
    <property type="entry name" value="Phage_Mu_F"/>
    <property type="match status" value="1"/>
</dbReference>
<dbReference type="Proteomes" id="UP000055854">
    <property type="component" value="Unassembled WGS sequence"/>
</dbReference>
<evidence type="ECO:0000259" key="1">
    <source>
        <dbReference type="Pfam" id="PF04233"/>
    </source>
</evidence>
<protein>
    <recommendedName>
        <fullName evidence="1">Phage head morphogenesis domain-containing protein</fullName>
    </recommendedName>
</protein>
<dbReference type="AlphaFoldDB" id="A0A120EZ67"/>